<evidence type="ECO:0000256" key="1">
    <source>
        <dbReference type="SAM" id="Phobius"/>
    </source>
</evidence>
<keyword evidence="1 2" id="KW-0812">Transmembrane</keyword>
<dbReference type="HOGENOM" id="CLU_129294_1_0_7"/>
<reference evidence="2 3" key="1">
    <citation type="journal article" date="2011" name="J. Bacteriol.">
        <title>Genome sequence of the mercury-methylating and pleomorphic Desulfovibrio africanus Strain Walvis Bay.</title>
        <authorList>
            <person name="Brown S.D."/>
            <person name="Wall J.D."/>
            <person name="Kucken A.M."/>
            <person name="Gilmour C.C."/>
            <person name="Podar M."/>
            <person name="Brandt C.C."/>
            <person name="Teshima H."/>
            <person name="Detter J.C."/>
            <person name="Han C.S."/>
            <person name="Land M.L."/>
            <person name="Lucas S."/>
            <person name="Han J."/>
            <person name="Pennacchio L."/>
            <person name="Nolan M."/>
            <person name="Pitluck S."/>
            <person name="Woyke T."/>
            <person name="Goodwin L."/>
            <person name="Palumbo A.V."/>
            <person name="Elias D.A."/>
        </authorList>
    </citation>
    <scope>NUCLEOTIDE SEQUENCE [LARGE SCALE GENOMIC DNA]</scope>
    <source>
        <strain evidence="2 3">Walvis Bay</strain>
    </source>
</reference>
<dbReference type="KEGG" id="daf:Desaf_0429"/>
<organism evidence="2 3">
    <name type="scientific">Desulfocurvibacter africanus subsp. africanus str. Walvis Bay</name>
    <dbReference type="NCBI Taxonomy" id="690850"/>
    <lineage>
        <taxon>Bacteria</taxon>
        <taxon>Pseudomonadati</taxon>
        <taxon>Thermodesulfobacteriota</taxon>
        <taxon>Desulfovibrionia</taxon>
        <taxon>Desulfovibrionales</taxon>
        <taxon>Desulfovibrionaceae</taxon>
        <taxon>Desulfocurvibacter</taxon>
    </lineage>
</organism>
<dbReference type="eggNOG" id="COG3671">
    <property type="taxonomic scope" value="Bacteria"/>
</dbReference>
<dbReference type="RefSeq" id="WP_014258632.1">
    <property type="nucleotide sequence ID" value="NC_016629.1"/>
</dbReference>
<accession>F3YVP8</accession>
<feature type="transmembrane region" description="Helical" evidence="1">
    <location>
        <begin position="68"/>
        <end position="101"/>
    </location>
</feature>
<feature type="transmembrane region" description="Helical" evidence="1">
    <location>
        <begin position="21"/>
        <end position="48"/>
    </location>
</feature>
<proteinExistence type="predicted"/>
<sequence length="117" mass="13318">MSQTMATESYQTAPQESLRKIVLVCYILYAASLFVGVTGIVAIVVNYLKRTEAEGTWLESHFTWQIKTFWYSLLIGVVAFITFFFLIGWLVAIAGFVWFIYRIVKGFLAFNEGKPVA</sequence>
<name>F3YVP8_DESAF</name>
<gene>
    <name evidence="2" type="ORF">Desaf_0429</name>
</gene>
<dbReference type="AlphaFoldDB" id="F3YVP8"/>
<dbReference type="EMBL" id="CP003221">
    <property type="protein sequence ID" value="EGJ48784.1"/>
    <property type="molecule type" value="Genomic_DNA"/>
</dbReference>
<protein>
    <submittedName>
        <fullName evidence="2">Transmembrane protein</fullName>
    </submittedName>
</protein>
<keyword evidence="3" id="KW-1185">Reference proteome</keyword>
<keyword evidence="1" id="KW-0472">Membrane</keyword>
<evidence type="ECO:0000313" key="3">
    <source>
        <dbReference type="Proteomes" id="UP000007844"/>
    </source>
</evidence>
<dbReference type="Proteomes" id="UP000007844">
    <property type="component" value="Chromosome"/>
</dbReference>
<keyword evidence="1" id="KW-1133">Transmembrane helix</keyword>
<evidence type="ECO:0000313" key="2">
    <source>
        <dbReference type="EMBL" id="EGJ48784.1"/>
    </source>
</evidence>